<feature type="transmembrane region" description="Helical" evidence="3">
    <location>
        <begin position="570"/>
        <end position="591"/>
    </location>
</feature>
<dbReference type="GO" id="GO:0008028">
    <property type="term" value="F:monocarboxylic acid transmembrane transporter activity"/>
    <property type="evidence" value="ECO:0007669"/>
    <property type="project" value="TreeGrafter"/>
</dbReference>
<feature type="transmembrane region" description="Helical" evidence="3">
    <location>
        <begin position="478"/>
        <end position="499"/>
    </location>
</feature>
<comment type="subcellular location">
    <subcellularLocation>
        <location evidence="1">Membrane</location>
        <topology evidence="1">Multi-pass membrane protein</topology>
    </subcellularLocation>
</comment>
<feature type="non-terminal residue" evidence="5">
    <location>
        <position position="1"/>
    </location>
</feature>
<dbReference type="Proteomes" id="UP001445076">
    <property type="component" value="Unassembled WGS sequence"/>
</dbReference>
<evidence type="ECO:0000256" key="2">
    <source>
        <dbReference type="SAM" id="MobiDB-lite"/>
    </source>
</evidence>
<organism evidence="5 6">
    <name type="scientific">Cherax quadricarinatus</name>
    <name type="common">Australian red claw crayfish</name>
    <dbReference type="NCBI Taxonomy" id="27406"/>
    <lineage>
        <taxon>Eukaryota</taxon>
        <taxon>Metazoa</taxon>
        <taxon>Ecdysozoa</taxon>
        <taxon>Arthropoda</taxon>
        <taxon>Crustacea</taxon>
        <taxon>Multicrustacea</taxon>
        <taxon>Malacostraca</taxon>
        <taxon>Eumalacostraca</taxon>
        <taxon>Eucarida</taxon>
        <taxon>Decapoda</taxon>
        <taxon>Pleocyemata</taxon>
        <taxon>Astacidea</taxon>
        <taxon>Parastacoidea</taxon>
        <taxon>Parastacidae</taxon>
        <taxon>Cherax</taxon>
    </lineage>
</organism>
<dbReference type="Gene3D" id="1.20.1250.20">
    <property type="entry name" value="MFS general substrate transporter like domains"/>
    <property type="match status" value="1"/>
</dbReference>
<name>A0AAW0XVH3_CHEQU</name>
<feature type="transmembrane region" description="Helical" evidence="3">
    <location>
        <begin position="308"/>
        <end position="328"/>
    </location>
</feature>
<gene>
    <name evidence="5" type="ORF">OTU49_015846</name>
</gene>
<protein>
    <recommendedName>
        <fullName evidence="4">Major facilitator superfamily (MFS) profile domain-containing protein</fullName>
    </recommendedName>
</protein>
<keyword evidence="3" id="KW-0472">Membrane</keyword>
<dbReference type="InterPro" id="IPR020846">
    <property type="entry name" value="MFS_dom"/>
</dbReference>
<evidence type="ECO:0000256" key="3">
    <source>
        <dbReference type="SAM" id="Phobius"/>
    </source>
</evidence>
<keyword evidence="3" id="KW-0812">Transmembrane</keyword>
<feature type="transmembrane region" description="Helical" evidence="3">
    <location>
        <begin position="173"/>
        <end position="202"/>
    </location>
</feature>
<evidence type="ECO:0000313" key="5">
    <source>
        <dbReference type="EMBL" id="KAK8748543.1"/>
    </source>
</evidence>
<feature type="transmembrane region" description="Helical" evidence="3">
    <location>
        <begin position="334"/>
        <end position="351"/>
    </location>
</feature>
<evidence type="ECO:0000259" key="4">
    <source>
        <dbReference type="PROSITE" id="PS50850"/>
    </source>
</evidence>
<dbReference type="AlphaFoldDB" id="A0AAW0XVH3"/>
<evidence type="ECO:0000256" key="1">
    <source>
        <dbReference type="ARBA" id="ARBA00004141"/>
    </source>
</evidence>
<comment type="caution">
    <text evidence="5">The sequence shown here is derived from an EMBL/GenBank/DDBJ whole genome shotgun (WGS) entry which is preliminary data.</text>
</comment>
<dbReference type="InterPro" id="IPR011701">
    <property type="entry name" value="MFS"/>
</dbReference>
<dbReference type="InterPro" id="IPR036259">
    <property type="entry name" value="MFS_trans_sf"/>
</dbReference>
<feature type="transmembrane region" description="Helical" evidence="3">
    <location>
        <begin position="410"/>
        <end position="428"/>
    </location>
</feature>
<feature type="domain" description="Major facilitator superfamily (MFS) profile" evidence="4">
    <location>
        <begin position="174"/>
        <end position="590"/>
    </location>
</feature>
<feature type="compositionally biased region" description="Polar residues" evidence="2">
    <location>
        <begin position="118"/>
        <end position="129"/>
    </location>
</feature>
<dbReference type="PANTHER" id="PTHR11360:SF306">
    <property type="entry name" value="RE01051P"/>
    <property type="match status" value="1"/>
</dbReference>
<feature type="transmembrane region" description="Helical" evidence="3">
    <location>
        <begin position="505"/>
        <end position="524"/>
    </location>
</feature>
<feature type="region of interest" description="Disordered" evidence="2">
    <location>
        <begin position="72"/>
        <end position="166"/>
    </location>
</feature>
<accession>A0AAW0XVH3</accession>
<keyword evidence="3" id="KW-1133">Transmembrane helix</keyword>
<reference evidence="5 6" key="1">
    <citation type="journal article" date="2024" name="BMC Genomics">
        <title>Genome assembly of redclaw crayfish (Cherax quadricarinatus) provides insights into its immune adaptation and hypoxia tolerance.</title>
        <authorList>
            <person name="Liu Z."/>
            <person name="Zheng J."/>
            <person name="Li H."/>
            <person name="Fang K."/>
            <person name="Wang S."/>
            <person name="He J."/>
            <person name="Zhou D."/>
            <person name="Weng S."/>
            <person name="Chi M."/>
            <person name="Gu Z."/>
            <person name="He J."/>
            <person name="Li F."/>
            <person name="Wang M."/>
        </authorList>
    </citation>
    <scope>NUCLEOTIDE SEQUENCE [LARGE SCALE GENOMIC DNA]</scope>
    <source>
        <strain evidence="5">ZL_2023a</strain>
    </source>
</reference>
<feature type="compositionally biased region" description="Low complexity" evidence="2">
    <location>
        <begin position="75"/>
        <end position="85"/>
    </location>
</feature>
<evidence type="ECO:0000313" key="6">
    <source>
        <dbReference type="Proteomes" id="UP001445076"/>
    </source>
</evidence>
<feature type="transmembrane region" description="Helical" evidence="3">
    <location>
        <begin position="536"/>
        <end position="558"/>
    </location>
</feature>
<sequence length="599" mass="64136">IAVITSYQSLFYTVTGRCHHSHHQLSVTAKMTARKTGVEGVVSFQYCLHSPQDLVIEVSGAFIPAAVPTPLRSIPAEAPTDTPAEAPRHTPAEAPSDTPAEAPSDAPAENPTDAPVENPTSLNCTSAEDATNRPAEAPCDTSAKAPRDTPVEAPTNTPVEVIPPPPSGKDGGYGWLVVGTVFFINLVAAGYVKSFGILYIFILEHLPETTAGSAGWILGLLVGCRGLLSPVTGAVTVMAGPRVCVVTGGLLASLGLLLAVPVLSVLYLAFTLGALVGTGLCMTEIPGCLVAIEYFHNKRLIASGLRTAGNPMGGILFPPLIVFLHDYFGLRGTFVILAGIMLHMVVFGLLMRPYEMHRKILHREYHKKILKSHQGHIDAQEETRQDTLVILKTKGKKRPLDFTFLKNPAYVVYLVMVLCVNIAMPNALLYTPVYGRAIGLSAYENSVVASYISVCDFCCRLVCGWLTNKKIIKTRYAFIAGLVTGGVSCLLVPLCTTLWQLLAATTMLALCTATFWTLINILLADQFGDESMATTWGFFRMTQGVCSLFYPAIIGMVLDQSGGMGVPYMMMGGMLMLGASIISLQPLIATISGAKVNID</sequence>
<dbReference type="GO" id="GO:0016020">
    <property type="term" value="C:membrane"/>
    <property type="evidence" value="ECO:0007669"/>
    <property type="project" value="UniProtKB-SubCell"/>
</dbReference>
<feature type="transmembrane region" description="Helical" evidence="3">
    <location>
        <begin position="250"/>
        <end position="270"/>
    </location>
</feature>
<dbReference type="Pfam" id="PF07690">
    <property type="entry name" value="MFS_1"/>
    <property type="match status" value="1"/>
</dbReference>
<feature type="transmembrane region" description="Helical" evidence="3">
    <location>
        <begin position="276"/>
        <end position="296"/>
    </location>
</feature>
<proteinExistence type="predicted"/>
<dbReference type="PANTHER" id="PTHR11360">
    <property type="entry name" value="MONOCARBOXYLATE TRANSPORTER"/>
    <property type="match status" value="1"/>
</dbReference>
<dbReference type="PROSITE" id="PS50850">
    <property type="entry name" value="MFS"/>
    <property type="match status" value="1"/>
</dbReference>
<feature type="transmembrane region" description="Helical" evidence="3">
    <location>
        <begin position="448"/>
        <end position="466"/>
    </location>
</feature>
<dbReference type="InterPro" id="IPR050327">
    <property type="entry name" value="Proton-linked_MCT"/>
</dbReference>
<keyword evidence="6" id="KW-1185">Reference proteome</keyword>
<feature type="transmembrane region" description="Helical" evidence="3">
    <location>
        <begin position="214"/>
        <end position="238"/>
    </location>
</feature>
<dbReference type="EMBL" id="JARKIK010000011">
    <property type="protein sequence ID" value="KAK8748543.1"/>
    <property type="molecule type" value="Genomic_DNA"/>
</dbReference>
<dbReference type="SUPFAM" id="SSF103473">
    <property type="entry name" value="MFS general substrate transporter"/>
    <property type="match status" value="1"/>
</dbReference>